<dbReference type="Pfam" id="PF04237">
    <property type="entry name" value="YjbR"/>
    <property type="match status" value="1"/>
</dbReference>
<name>A0A0N7HWW7_9BACT</name>
<dbReference type="KEGG" id="rti:DC20_17255"/>
<dbReference type="SUPFAM" id="SSF142906">
    <property type="entry name" value="YjbR-like"/>
    <property type="match status" value="1"/>
</dbReference>
<dbReference type="InterPro" id="IPR058532">
    <property type="entry name" value="YjbR/MT2646/Rv2570-like"/>
</dbReference>
<gene>
    <name evidence="1" type="ORF">DC20_17255</name>
</gene>
<accession>A0A0N7HWW7</accession>
<protein>
    <recommendedName>
        <fullName evidence="3">MmcQ-like protein</fullName>
    </recommendedName>
</protein>
<dbReference type="InterPro" id="IPR007351">
    <property type="entry name" value="YjbR"/>
</dbReference>
<dbReference type="RefSeq" id="WP_062544971.1">
    <property type="nucleotide sequence ID" value="NZ_CP012643.1"/>
</dbReference>
<dbReference type="Gene3D" id="3.90.1150.30">
    <property type="match status" value="1"/>
</dbReference>
<dbReference type="InterPro" id="IPR038056">
    <property type="entry name" value="YjbR-like_sf"/>
</dbReference>
<reference evidence="1 2" key="1">
    <citation type="submission" date="2015-08" db="EMBL/GenBank/DDBJ databases">
        <title>Complete genome sequence of Rufibacter tibetensis strain 1351t, a radiation-resistant bacterium from tibet plateau.</title>
        <authorList>
            <person name="Dai J."/>
        </authorList>
    </citation>
    <scope>NUCLEOTIDE SEQUENCE [LARGE SCALE GENOMIC DNA]</scope>
    <source>
        <strain evidence="1 2">1351</strain>
    </source>
</reference>
<dbReference type="Proteomes" id="UP000061382">
    <property type="component" value="Chromosome"/>
</dbReference>
<keyword evidence="2" id="KW-1185">Reference proteome</keyword>
<dbReference type="EMBL" id="CP012643">
    <property type="protein sequence ID" value="ALJ00401.1"/>
    <property type="molecule type" value="Genomic_DNA"/>
</dbReference>
<dbReference type="PATRIC" id="fig|512763.3.peg.3795"/>
<dbReference type="STRING" id="512763.DC20_17255"/>
<evidence type="ECO:0000313" key="2">
    <source>
        <dbReference type="Proteomes" id="UP000061382"/>
    </source>
</evidence>
<dbReference type="PANTHER" id="PTHR35145:SF1">
    <property type="entry name" value="CYTOPLASMIC PROTEIN"/>
    <property type="match status" value="1"/>
</dbReference>
<dbReference type="AlphaFoldDB" id="A0A0N7HWW7"/>
<dbReference type="PANTHER" id="PTHR35145">
    <property type="entry name" value="CYTOPLASMIC PROTEIN-RELATED"/>
    <property type="match status" value="1"/>
</dbReference>
<evidence type="ECO:0008006" key="3">
    <source>
        <dbReference type="Google" id="ProtNLM"/>
    </source>
</evidence>
<proteinExistence type="predicted"/>
<organism evidence="1 2">
    <name type="scientific">Rufibacter tibetensis</name>
    <dbReference type="NCBI Taxonomy" id="512763"/>
    <lineage>
        <taxon>Bacteria</taxon>
        <taxon>Pseudomonadati</taxon>
        <taxon>Bacteroidota</taxon>
        <taxon>Cytophagia</taxon>
        <taxon>Cytophagales</taxon>
        <taxon>Hymenobacteraceae</taxon>
        <taxon>Rufibacter</taxon>
    </lineage>
</organism>
<sequence length="115" mass="13222">MHYEALRSLCLYFPAVTEDIKWEHDLCFSIAGKMFCVARLEAPFTFSLKVTEEEFEELISSPAIKPAPYLARYKWVLIEDANVLDLTRLTHLVRQSYELIKGKLAKKDLKAAGLL</sequence>
<evidence type="ECO:0000313" key="1">
    <source>
        <dbReference type="EMBL" id="ALJ00401.1"/>
    </source>
</evidence>
<dbReference type="OrthoDB" id="9789813at2"/>